<dbReference type="PANTHER" id="PTHR30469">
    <property type="entry name" value="MULTIDRUG RESISTANCE PROTEIN MDTA"/>
    <property type="match status" value="1"/>
</dbReference>
<dbReference type="AlphaFoldDB" id="A0A1G9W697"/>
<feature type="domain" description="YknX-like beta-barrel" evidence="7">
    <location>
        <begin position="200"/>
        <end position="294"/>
    </location>
</feature>
<evidence type="ECO:0000313" key="9">
    <source>
        <dbReference type="Proteomes" id="UP000214880"/>
    </source>
</evidence>
<reference evidence="8 9" key="1">
    <citation type="submission" date="2016-10" db="EMBL/GenBank/DDBJ databases">
        <authorList>
            <person name="de Groot N.N."/>
        </authorList>
    </citation>
    <scope>NUCLEOTIDE SEQUENCE [LARGE SCALE GENOMIC DNA]</scope>
    <source>
        <strain evidence="8 9">DSM 1736</strain>
    </source>
</reference>
<name>A0A1G9W697_9FIRM</name>
<dbReference type="Pfam" id="PF25967">
    <property type="entry name" value="RND-MFP_C"/>
    <property type="match status" value="1"/>
</dbReference>
<dbReference type="PROSITE" id="PS51257">
    <property type="entry name" value="PROKAR_LIPOPROTEIN"/>
    <property type="match status" value="1"/>
</dbReference>
<proteinExistence type="inferred from homology"/>
<evidence type="ECO:0000259" key="6">
    <source>
        <dbReference type="Pfam" id="PF25967"/>
    </source>
</evidence>
<dbReference type="InterPro" id="IPR006143">
    <property type="entry name" value="RND_pump_MFP"/>
</dbReference>
<feature type="compositionally biased region" description="Low complexity" evidence="4">
    <location>
        <begin position="360"/>
        <end position="373"/>
    </location>
</feature>
<evidence type="ECO:0000256" key="1">
    <source>
        <dbReference type="ARBA" id="ARBA00004196"/>
    </source>
</evidence>
<dbReference type="Gene3D" id="2.40.50.100">
    <property type="match status" value="1"/>
</dbReference>
<evidence type="ECO:0000259" key="5">
    <source>
        <dbReference type="Pfam" id="PF25917"/>
    </source>
</evidence>
<dbReference type="GO" id="GO:1990281">
    <property type="term" value="C:efflux pump complex"/>
    <property type="evidence" value="ECO:0007669"/>
    <property type="project" value="TreeGrafter"/>
</dbReference>
<dbReference type="EMBL" id="FNHB01000007">
    <property type="protein sequence ID" value="SDM79833.1"/>
    <property type="molecule type" value="Genomic_DNA"/>
</dbReference>
<dbReference type="SUPFAM" id="SSF111369">
    <property type="entry name" value="HlyD-like secretion proteins"/>
    <property type="match status" value="1"/>
</dbReference>
<dbReference type="Pfam" id="PF25990">
    <property type="entry name" value="Beta-barrel_YknX"/>
    <property type="match status" value="1"/>
</dbReference>
<feature type="region of interest" description="Disordered" evidence="4">
    <location>
        <begin position="245"/>
        <end position="264"/>
    </location>
</feature>
<gene>
    <name evidence="8" type="ORF">SAMN04488502_107129</name>
</gene>
<dbReference type="GO" id="GO:0015562">
    <property type="term" value="F:efflux transmembrane transporter activity"/>
    <property type="evidence" value="ECO:0007669"/>
    <property type="project" value="TreeGrafter"/>
</dbReference>
<evidence type="ECO:0000313" key="8">
    <source>
        <dbReference type="EMBL" id="SDM79833.1"/>
    </source>
</evidence>
<evidence type="ECO:0000256" key="4">
    <source>
        <dbReference type="SAM" id="MobiDB-lite"/>
    </source>
</evidence>
<evidence type="ECO:0000256" key="2">
    <source>
        <dbReference type="ARBA" id="ARBA00009477"/>
    </source>
</evidence>
<accession>A0A1G9W697</accession>
<dbReference type="Gene3D" id="2.40.30.170">
    <property type="match status" value="1"/>
</dbReference>
<comment type="similarity">
    <text evidence="2">Belongs to the membrane fusion protein (MFP) (TC 8.A.1) family.</text>
</comment>
<feature type="domain" description="Multidrug resistance protein MdtA-like C-terminal permuted SH3" evidence="6">
    <location>
        <begin position="301"/>
        <end position="359"/>
    </location>
</feature>
<feature type="domain" description="Multidrug resistance protein MdtA-like barrel-sandwich hybrid" evidence="5">
    <location>
        <begin position="63"/>
        <end position="191"/>
    </location>
</feature>
<dbReference type="InterPro" id="IPR058627">
    <property type="entry name" value="MdtA-like_C"/>
</dbReference>
<sequence>MGIARKQLKCALGLAVLLAAAAGCWYYYVGITAQSPVSGEIVTAVRGKIISYVAATGTVKPVNAVDISSKVTALIKEMNVQENDVVKAGQVLAVLEDKTLETTLEKAQYEVHHTSAKYKRLQYLHSIGAKSDADLEDALLAYQTAMASYEAAKSDLNETVLVSPMDGVVLGEPVSVGTLVTAGVNDPTVVMMIGDISGKIVKVKVDETDIGKIAAGQQAVFTVDAYQNHPFTGRVLKIGQISTTTTSTSSTTTSSSSSSSSTSSSSSVVYYYVTLAVDDPENLLKAEMTARVKIKISEKDDALLIPLAALKTSTSGQYVTVLRNNGLSDNLPVTIGLTSSDKVEVTGGLQEGDKLVISYTKTKSQNSSSQKNNGPPPPI</sequence>
<keyword evidence="3" id="KW-0813">Transport</keyword>
<dbReference type="PANTHER" id="PTHR30469:SF33">
    <property type="entry name" value="SLR1207 PROTEIN"/>
    <property type="match status" value="1"/>
</dbReference>
<evidence type="ECO:0000259" key="7">
    <source>
        <dbReference type="Pfam" id="PF25990"/>
    </source>
</evidence>
<dbReference type="STRING" id="146817.SAMN04488502_107129"/>
<dbReference type="NCBIfam" id="TIGR01730">
    <property type="entry name" value="RND_mfp"/>
    <property type="match status" value="1"/>
</dbReference>
<dbReference type="RefSeq" id="WP_218039502.1">
    <property type="nucleotide sequence ID" value="NZ_FNHB01000007.1"/>
</dbReference>
<dbReference type="InterPro" id="IPR058636">
    <property type="entry name" value="Beta-barrel_YknX"/>
</dbReference>
<evidence type="ECO:0000256" key="3">
    <source>
        <dbReference type="ARBA" id="ARBA00022448"/>
    </source>
</evidence>
<keyword evidence="9" id="KW-1185">Reference proteome</keyword>
<comment type="subcellular location">
    <subcellularLocation>
        <location evidence="1">Cell envelope</location>
    </subcellularLocation>
</comment>
<dbReference type="Gene3D" id="2.40.420.20">
    <property type="match status" value="1"/>
</dbReference>
<dbReference type="Proteomes" id="UP000214880">
    <property type="component" value="Unassembled WGS sequence"/>
</dbReference>
<feature type="region of interest" description="Disordered" evidence="4">
    <location>
        <begin position="360"/>
        <end position="379"/>
    </location>
</feature>
<dbReference type="Pfam" id="PF25917">
    <property type="entry name" value="BSH_RND"/>
    <property type="match status" value="1"/>
</dbReference>
<protein>
    <submittedName>
        <fullName evidence="8">Membrane fusion protein, macrolide-specific efflux system</fullName>
    </submittedName>
</protein>
<dbReference type="InterPro" id="IPR058625">
    <property type="entry name" value="MdtA-like_BSH"/>
</dbReference>
<organism evidence="8 9">
    <name type="scientific">Dendrosporobacter quercicolus</name>
    <dbReference type="NCBI Taxonomy" id="146817"/>
    <lineage>
        <taxon>Bacteria</taxon>
        <taxon>Bacillati</taxon>
        <taxon>Bacillota</taxon>
        <taxon>Negativicutes</taxon>
        <taxon>Selenomonadales</taxon>
        <taxon>Sporomusaceae</taxon>
        <taxon>Dendrosporobacter</taxon>
    </lineage>
</organism>